<accession>A0A3L7APM2</accession>
<protein>
    <submittedName>
        <fullName evidence="1">Uncharacterized protein</fullName>
    </submittedName>
</protein>
<organism evidence="1 2">
    <name type="scientific">Mycetocola lacteus</name>
    <dbReference type="NCBI Taxonomy" id="76637"/>
    <lineage>
        <taxon>Bacteria</taxon>
        <taxon>Bacillati</taxon>
        <taxon>Actinomycetota</taxon>
        <taxon>Actinomycetes</taxon>
        <taxon>Micrococcales</taxon>
        <taxon>Microbacteriaceae</taxon>
        <taxon>Mycetocola</taxon>
    </lineage>
</organism>
<name>A0A3L7APM2_9MICO</name>
<dbReference type="Proteomes" id="UP000269438">
    <property type="component" value="Unassembled WGS sequence"/>
</dbReference>
<keyword evidence="2" id="KW-1185">Reference proteome</keyword>
<evidence type="ECO:0000313" key="2">
    <source>
        <dbReference type="Proteomes" id="UP000269438"/>
    </source>
</evidence>
<evidence type="ECO:0000313" key="1">
    <source>
        <dbReference type="EMBL" id="RLP81382.1"/>
    </source>
</evidence>
<gene>
    <name evidence="1" type="ORF">D9V34_12215</name>
</gene>
<dbReference type="AlphaFoldDB" id="A0A3L7APM2"/>
<sequence>MSVLPSSAVSDVFAWSLEITCGTTSVVSIPLPMDTAAETAGTLPERFAPTSHLDNAAVRLHSPLAGS</sequence>
<reference evidence="1 2" key="1">
    <citation type="submission" date="2018-10" db="EMBL/GenBank/DDBJ databases">
        <authorList>
            <person name="Li J."/>
        </authorList>
    </citation>
    <scope>NUCLEOTIDE SEQUENCE [LARGE SCALE GENOMIC DNA]</scope>
    <source>
        <strain evidence="1 2">JCM 11654</strain>
    </source>
</reference>
<dbReference type="OrthoDB" id="9874603at2"/>
<proteinExistence type="predicted"/>
<comment type="caution">
    <text evidence="1">The sequence shown here is derived from an EMBL/GenBank/DDBJ whole genome shotgun (WGS) entry which is preliminary data.</text>
</comment>
<dbReference type="RefSeq" id="WP_121689074.1">
    <property type="nucleotide sequence ID" value="NZ_RCUY01000010.1"/>
</dbReference>
<dbReference type="EMBL" id="RCUY01000010">
    <property type="protein sequence ID" value="RLP81382.1"/>
    <property type="molecule type" value="Genomic_DNA"/>
</dbReference>